<protein>
    <submittedName>
        <fullName evidence="5">Transcriptional regulator, DeoR family</fullName>
    </submittedName>
</protein>
<dbReference type="InterPro" id="IPR036388">
    <property type="entry name" value="WH-like_DNA-bd_sf"/>
</dbReference>
<evidence type="ECO:0000259" key="4">
    <source>
        <dbReference type="PROSITE" id="PS51000"/>
    </source>
</evidence>
<dbReference type="Gene3D" id="1.10.10.10">
    <property type="entry name" value="Winged helix-like DNA-binding domain superfamily/Winged helix DNA-binding domain"/>
    <property type="match status" value="1"/>
</dbReference>
<dbReference type="SUPFAM" id="SSF100950">
    <property type="entry name" value="NagB/RpiA/CoA transferase-like"/>
    <property type="match status" value="1"/>
</dbReference>
<dbReference type="InterPro" id="IPR050313">
    <property type="entry name" value="Carb_Metab_HTH_regulators"/>
</dbReference>
<dbReference type="SMART" id="SM01134">
    <property type="entry name" value="DeoRC"/>
    <property type="match status" value="1"/>
</dbReference>
<dbReference type="PANTHER" id="PTHR30363:SF51">
    <property type="entry name" value="HTH-TYPE TRANSCRIPTIONAL REPRESSOR GLCR"/>
    <property type="match status" value="1"/>
</dbReference>
<dbReference type="PANTHER" id="PTHR30363">
    <property type="entry name" value="HTH-TYPE TRANSCRIPTIONAL REGULATOR SRLR-RELATED"/>
    <property type="match status" value="1"/>
</dbReference>
<evidence type="ECO:0000256" key="3">
    <source>
        <dbReference type="ARBA" id="ARBA00023163"/>
    </source>
</evidence>
<dbReference type="eggNOG" id="COG1349">
    <property type="taxonomic scope" value="Bacteria"/>
</dbReference>
<reference evidence="5 6" key="1">
    <citation type="journal article" date="2014" name="Int. J. Syst. Evol. Microbiol.">
        <title>Phylogenomics and the dynamic genome evolution of the genus Streptococcus.</title>
        <authorList>
            <consortium name="The Broad Institute Genome Sequencing Platform"/>
            <person name="Richards V.P."/>
            <person name="Palmer S.R."/>
            <person name="Pavinski Bitar P.D."/>
            <person name="Qin X."/>
            <person name="Weinstock G.M."/>
            <person name="Highlander S.K."/>
            <person name="Town C.D."/>
            <person name="Burne R.A."/>
            <person name="Stanhope M.J."/>
        </authorList>
    </citation>
    <scope>NUCLEOTIDE SEQUENCE [LARGE SCALE GENOMIC DNA]</scope>
    <source>
        <strain evidence="5 6">2285-97</strain>
    </source>
</reference>
<keyword evidence="1" id="KW-0805">Transcription regulation</keyword>
<dbReference type="Pfam" id="PF00455">
    <property type="entry name" value="DeoRC"/>
    <property type="match status" value="1"/>
</dbReference>
<sequence>MYQEERLEKMLQVLRQSEKLSSKEAMTQFNVSRDTIRRDFEILAKRQLATRTHGGILLKHDLQAMESFKERVTKANSEKVKIAKQTNQLLTPDKLCFFDVSTTVLALAQIIDKKLTIYSHSLDNALLFADRSEVDFHLLGGQFYSKNRFYFGFSEAEVLSKMSFDFVVIGAAGLKDGLVSYEDESDTYLKKQVMQNAKCKILVAEKSKCYQTSHHILGNINNFDYFVTNQAPDEAFKQLLAPTLKVIY</sequence>
<dbReference type="RefSeq" id="WP_006739334.1">
    <property type="nucleotide sequence ID" value="NZ_AEUZ02000001.1"/>
</dbReference>
<comment type="caution">
    <text evidence="5">The sequence shown here is derived from an EMBL/GenBank/DDBJ whole genome shotgun (WGS) entry which is preliminary data.</text>
</comment>
<dbReference type="InterPro" id="IPR014036">
    <property type="entry name" value="DeoR-like_C"/>
</dbReference>
<dbReference type="Pfam" id="PF08220">
    <property type="entry name" value="HTH_DeoR"/>
    <property type="match status" value="1"/>
</dbReference>
<keyword evidence="3" id="KW-0804">Transcription</keyword>
<dbReference type="InterPro" id="IPR018356">
    <property type="entry name" value="Tscrpt_reg_HTH_DeoR_CS"/>
</dbReference>
<keyword evidence="6" id="KW-1185">Reference proteome</keyword>
<keyword evidence="2" id="KW-0238">DNA-binding</keyword>
<dbReference type="EMBL" id="AEUZ02000001">
    <property type="protein sequence ID" value="EHJ56585.1"/>
    <property type="molecule type" value="Genomic_DNA"/>
</dbReference>
<dbReference type="PRINTS" id="PR00037">
    <property type="entry name" value="HTHLACR"/>
</dbReference>
<dbReference type="STRING" id="764291.STRUR_2051"/>
<name>G5KEB3_9STRE</name>
<dbReference type="SMART" id="SM00420">
    <property type="entry name" value="HTH_DEOR"/>
    <property type="match status" value="1"/>
</dbReference>
<dbReference type="GO" id="GO:0003677">
    <property type="term" value="F:DNA binding"/>
    <property type="evidence" value="ECO:0007669"/>
    <property type="project" value="UniProtKB-KW"/>
</dbReference>
<dbReference type="PROSITE" id="PS00894">
    <property type="entry name" value="HTH_DEOR_1"/>
    <property type="match status" value="1"/>
</dbReference>
<gene>
    <name evidence="5" type="ORF">STRUR_2051</name>
</gene>
<dbReference type="InterPro" id="IPR001034">
    <property type="entry name" value="DeoR_HTH"/>
</dbReference>
<feature type="domain" description="HTH deoR-type" evidence="4">
    <location>
        <begin position="3"/>
        <end position="58"/>
    </location>
</feature>
<evidence type="ECO:0000256" key="2">
    <source>
        <dbReference type="ARBA" id="ARBA00023125"/>
    </source>
</evidence>
<dbReference type="Proteomes" id="UP000005388">
    <property type="component" value="Unassembled WGS sequence"/>
</dbReference>
<evidence type="ECO:0000313" key="5">
    <source>
        <dbReference type="EMBL" id="EHJ56585.1"/>
    </source>
</evidence>
<evidence type="ECO:0000313" key="6">
    <source>
        <dbReference type="Proteomes" id="UP000005388"/>
    </source>
</evidence>
<dbReference type="InterPro" id="IPR037171">
    <property type="entry name" value="NagB/RpiA_transferase-like"/>
</dbReference>
<accession>G5KEB3</accession>
<dbReference type="InterPro" id="IPR036390">
    <property type="entry name" value="WH_DNA-bd_sf"/>
</dbReference>
<dbReference type="GO" id="GO:0003700">
    <property type="term" value="F:DNA-binding transcription factor activity"/>
    <property type="evidence" value="ECO:0007669"/>
    <property type="project" value="InterPro"/>
</dbReference>
<dbReference type="AlphaFoldDB" id="G5KEB3"/>
<dbReference type="PROSITE" id="PS51000">
    <property type="entry name" value="HTH_DEOR_2"/>
    <property type="match status" value="1"/>
</dbReference>
<proteinExistence type="predicted"/>
<dbReference type="SUPFAM" id="SSF46785">
    <property type="entry name" value="Winged helix' DNA-binding domain"/>
    <property type="match status" value="1"/>
</dbReference>
<evidence type="ECO:0000256" key="1">
    <source>
        <dbReference type="ARBA" id="ARBA00023015"/>
    </source>
</evidence>
<organism evidence="5 6">
    <name type="scientific">Streptococcus urinalis 2285-97</name>
    <dbReference type="NCBI Taxonomy" id="764291"/>
    <lineage>
        <taxon>Bacteria</taxon>
        <taxon>Bacillati</taxon>
        <taxon>Bacillota</taxon>
        <taxon>Bacilli</taxon>
        <taxon>Lactobacillales</taxon>
        <taxon>Streptococcaceae</taxon>
        <taxon>Streptococcus</taxon>
    </lineage>
</organism>